<evidence type="ECO:0000256" key="1">
    <source>
        <dbReference type="SAM" id="Phobius"/>
    </source>
</evidence>
<evidence type="ECO:0000313" key="3">
    <source>
        <dbReference type="Proteomes" id="UP000198816"/>
    </source>
</evidence>
<feature type="transmembrane region" description="Helical" evidence="1">
    <location>
        <begin position="140"/>
        <end position="161"/>
    </location>
</feature>
<keyword evidence="1" id="KW-0812">Transmembrane</keyword>
<protein>
    <submittedName>
        <fullName evidence="2">ABC-2 type transport system permease protein</fullName>
    </submittedName>
</protein>
<feature type="transmembrane region" description="Helical" evidence="1">
    <location>
        <begin position="168"/>
        <end position="188"/>
    </location>
</feature>
<dbReference type="AlphaFoldDB" id="A0A1H2UC92"/>
<proteinExistence type="predicted"/>
<feature type="transmembrane region" description="Helical" evidence="1">
    <location>
        <begin position="12"/>
        <end position="37"/>
    </location>
</feature>
<feature type="transmembrane region" description="Helical" evidence="1">
    <location>
        <begin position="108"/>
        <end position="134"/>
    </location>
</feature>
<dbReference type="GO" id="GO:0140359">
    <property type="term" value="F:ABC-type transporter activity"/>
    <property type="evidence" value="ECO:0007669"/>
    <property type="project" value="InterPro"/>
</dbReference>
<dbReference type="GO" id="GO:0005886">
    <property type="term" value="C:plasma membrane"/>
    <property type="evidence" value="ECO:0007669"/>
    <property type="project" value="UniProtKB-SubCell"/>
</dbReference>
<dbReference type="Proteomes" id="UP000198816">
    <property type="component" value="Unassembled WGS sequence"/>
</dbReference>
<keyword evidence="3" id="KW-1185">Reference proteome</keyword>
<reference evidence="3" key="1">
    <citation type="submission" date="2016-10" db="EMBL/GenBank/DDBJ databases">
        <authorList>
            <person name="Varghese N."/>
            <person name="Submissions S."/>
        </authorList>
    </citation>
    <scope>NUCLEOTIDE SEQUENCE [LARGE SCALE GENOMIC DNA]</scope>
    <source>
        <strain evidence="3">DSM 217</strain>
    </source>
</reference>
<dbReference type="OrthoDB" id="9794512at2"/>
<keyword evidence="1" id="KW-1133">Transmembrane helix</keyword>
<dbReference type="EMBL" id="FNNZ01000005">
    <property type="protein sequence ID" value="SDW53074.1"/>
    <property type="molecule type" value="Genomic_DNA"/>
</dbReference>
<name>A0A1H2UC92_THIRO</name>
<feature type="transmembrane region" description="Helical" evidence="1">
    <location>
        <begin position="57"/>
        <end position="77"/>
    </location>
</feature>
<evidence type="ECO:0000313" key="2">
    <source>
        <dbReference type="EMBL" id="SDW53074.1"/>
    </source>
</evidence>
<dbReference type="PANTHER" id="PTHR43471:SF12">
    <property type="entry name" value="HYPOTHETICAL MEMBRANE PROTEIN, CONSERVED"/>
    <property type="match status" value="1"/>
</dbReference>
<keyword evidence="1" id="KW-0472">Membrane</keyword>
<organism evidence="2 3">
    <name type="scientific">Thiocapsa roseopersicina</name>
    <dbReference type="NCBI Taxonomy" id="1058"/>
    <lineage>
        <taxon>Bacteria</taxon>
        <taxon>Pseudomonadati</taxon>
        <taxon>Pseudomonadota</taxon>
        <taxon>Gammaproteobacteria</taxon>
        <taxon>Chromatiales</taxon>
        <taxon>Chromatiaceae</taxon>
        <taxon>Thiocapsa</taxon>
    </lineage>
</organism>
<dbReference type="RefSeq" id="WP_093029565.1">
    <property type="nucleotide sequence ID" value="NZ_FNNZ01000005.1"/>
</dbReference>
<dbReference type="PANTHER" id="PTHR43471">
    <property type="entry name" value="ABC TRANSPORTER PERMEASE"/>
    <property type="match status" value="1"/>
</dbReference>
<dbReference type="Pfam" id="PF12679">
    <property type="entry name" value="ABC2_membrane_2"/>
    <property type="match status" value="1"/>
</dbReference>
<accession>A0A1H2UC92</accession>
<feature type="transmembrane region" description="Helical" evidence="1">
    <location>
        <begin position="208"/>
        <end position="234"/>
    </location>
</feature>
<dbReference type="STRING" id="1058.SAMN05421783_10534"/>
<sequence>MIGVIAGRELRSALVSPLPWILLGGGQVVLAWIFLQVVDDFTGLGADERVASLTVELALNLFGFAAVILMLAVPLVAMRMLSGEFRDGSFELVAAAPVRIGELVAGKFLALTILMTPLCLLPVLNIALLAGSAALDPGQIAAATLGLWLVGTMFCAVALYASSLTAQTGASVIAAFAILLVFSVIGRVEALGAHDLSLFGWLSWNEHLFWFLLGAVRLSDLAYLLGFTGLFLALTHRRLANRVLQ</sequence>
<gene>
    <name evidence="2" type="ORF">SAMN05421783_10534</name>
</gene>